<feature type="domain" description="F-box associated beta-propeller type 1" evidence="1">
    <location>
        <begin position="8"/>
        <end position="110"/>
    </location>
</feature>
<proteinExistence type="predicted"/>
<dbReference type="AlphaFoldDB" id="A0A396HY91"/>
<gene>
    <name evidence="2" type="ORF">MtrunA17_Chr4g0000941</name>
</gene>
<dbReference type="EMBL" id="PSQE01000004">
    <property type="protein sequence ID" value="RHN58300.1"/>
    <property type="molecule type" value="Genomic_DNA"/>
</dbReference>
<reference evidence="2" key="1">
    <citation type="journal article" date="2018" name="Nat. Plants">
        <title>Whole-genome landscape of Medicago truncatula symbiotic genes.</title>
        <authorList>
            <person name="Pecrix Y."/>
            <person name="Gamas P."/>
            <person name="Carrere S."/>
        </authorList>
    </citation>
    <scope>NUCLEOTIDE SEQUENCE</scope>
    <source>
        <tissue evidence="2">Leaves</tissue>
    </source>
</reference>
<dbReference type="Pfam" id="PF07734">
    <property type="entry name" value="FBA_1"/>
    <property type="match status" value="1"/>
</dbReference>
<dbReference type="InterPro" id="IPR006527">
    <property type="entry name" value="F-box-assoc_dom_typ1"/>
</dbReference>
<sequence length="241" mass="27795">MAHAIASSQDMAVFVENSFHWVTIHELDNFHQPALIVAFNLAQEIFNEVPLPEILASTSQDFGTNLSLLGQSLCMLLRYQNMNNKTTKVDVWVMKEYGFRDSWCVLFTLEEVFFSRPFTPWKPLGYSGDRSKVLLEVDCEEPWGNGDIKIECKKLFWYDLKSKRATCVPGIPNINKVMIYVGSLLPPSLPIDDNYNYMKENQPRLKCESKMQVKLNRPSCPEIDIEKKLRKNKTGCLSCLW</sequence>
<dbReference type="Proteomes" id="UP000265566">
    <property type="component" value="Chromosome 4"/>
</dbReference>
<comment type="caution">
    <text evidence="2">The sequence shown here is derived from an EMBL/GenBank/DDBJ whole genome shotgun (WGS) entry which is preliminary data.</text>
</comment>
<dbReference type="Gramene" id="rna20199">
    <property type="protein sequence ID" value="RHN58300.1"/>
    <property type="gene ID" value="gene20199"/>
</dbReference>
<evidence type="ECO:0000259" key="1">
    <source>
        <dbReference type="Pfam" id="PF07734"/>
    </source>
</evidence>
<evidence type="ECO:0000313" key="2">
    <source>
        <dbReference type="EMBL" id="RHN58300.1"/>
    </source>
</evidence>
<name>A0A396HY91_MEDTR</name>
<protein>
    <submittedName>
        <fullName evidence="2">Putative F-box associated domain, type 1</fullName>
    </submittedName>
</protein>
<accession>A0A396HY91</accession>
<organism evidence="2">
    <name type="scientific">Medicago truncatula</name>
    <name type="common">Barrel medic</name>
    <name type="synonym">Medicago tribuloides</name>
    <dbReference type="NCBI Taxonomy" id="3880"/>
    <lineage>
        <taxon>Eukaryota</taxon>
        <taxon>Viridiplantae</taxon>
        <taxon>Streptophyta</taxon>
        <taxon>Embryophyta</taxon>
        <taxon>Tracheophyta</taxon>
        <taxon>Spermatophyta</taxon>
        <taxon>Magnoliopsida</taxon>
        <taxon>eudicotyledons</taxon>
        <taxon>Gunneridae</taxon>
        <taxon>Pentapetalae</taxon>
        <taxon>rosids</taxon>
        <taxon>fabids</taxon>
        <taxon>Fabales</taxon>
        <taxon>Fabaceae</taxon>
        <taxon>Papilionoideae</taxon>
        <taxon>50 kb inversion clade</taxon>
        <taxon>NPAAA clade</taxon>
        <taxon>Hologalegina</taxon>
        <taxon>IRL clade</taxon>
        <taxon>Trifolieae</taxon>
        <taxon>Medicago</taxon>
    </lineage>
</organism>